<gene>
    <name evidence="1" type="ORF">GCM10007036_10990</name>
</gene>
<dbReference type="EMBL" id="BMES01000001">
    <property type="protein sequence ID" value="GGH12821.1"/>
    <property type="molecule type" value="Genomic_DNA"/>
</dbReference>
<dbReference type="AlphaFoldDB" id="A0A917MH42"/>
<keyword evidence="2" id="KW-1185">Reference proteome</keyword>
<accession>A0A917MH42</accession>
<organism evidence="1 2">
    <name type="scientific">Alsobacter metallidurans</name>
    <dbReference type="NCBI Taxonomy" id="340221"/>
    <lineage>
        <taxon>Bacteria</taxon>
        <taxon>Pseudomonadati</taxon>
        <taxon>Pseudomonadota</taxon>
        <taxon>Alphaproteobacteria</taxon>
        <taxon>Hyphomicrobiales</taxon>
        <taxon>Alsobacteraceae</taxon>
        <taxon>Alsobacter</taxon>
    </lineage>
</organism>
<sequence>MRRKPTDPSSSSTGFDKPIAADGAALIGQAPEVPGHWPSPLTGRDVVVALTASAIWAAVFAVTSLTASHDGAATPAAMTTSALAMPTTPREDRSSFERAYSAGATYQYWPCGDPACDQ</sequence>
<proteinExistence type="predicted"/>
<comment type="caution">
    <text evidence="1">The sequence shown here is derived from an EMBL/GenBank/DDBJ whole genome shotgun (WGS) entry which is preliminary data.</text>
</comment>
<protein>
    <submittedName>
        <fullName evidence="1">Uncharacterized protein</fullName>
    </submittedName>
</protein>
<dbReference type="RefSeq" id="WP_188516677.1">
    <property type="nucleotide sequence ID" value="NZ_BMES01000001.1"/>
</dbReference>
<dbReference type="Proteomes" id="UP000603912">
    <property type="component" value="Unassembled WGS sequence"/>
</dbReference>
<reference evidence="1" key="1">
    <citation type="journal article" date="2014" name="Int. J. Syst. Evol. Microbiol.">
        <title>Complete genome sequence of Corynebacterium casei LMG S-19264T (=DSM 44701T), isolated from a smear-ripened cheese.</title>
        <authorList>
            <consortium name="US DOE Joint Genome Institute (JGI-PGF)"/>
            <person name="Walter F."/>
            <person name="Albersmeier A."/>
            <person name="Kalinowski J."/>
            <person name="Ruckert C."/>
        </authorList>
    </citation>
    <scope>NUCLEOTIDE SEQUENCE</scope>
    <source>
        <strain evidence="1">CGMCC 1.12214</strain>
    </source>
</reference>
<evidence type="ECO:0000313" key="1">
    <source>
        <dbReference type="EMBL" id="GGH12821.1"/>
    </source>
</evidence>
<reference evidence="1" key="2">
    <citation type="submission" date="2020-09" db="EMBL/GenBank/DDBJ databases">
        <authorList>
            <person name="Sun Q."/>
            <person name="Zhou Y."/>
        </authorList>
    </citation>
    <scope>NUCLEOTIDE SEQUENCE</scope>
    <source>
        <strain evidence="1">CGMCC 1.12214</strain>
    </source>
</reference>
<name>A0A917MH42_9HYPH</name>
<evidence type="ECO:0000313" key="2">
    <source>
        <dbReference type="Proteomes" id="UP000603912"/>
    </source>
</evidence>